<dbReference type="InterPro" id="IPR012308">
    <property type="entry name" value="DNA_ligase_ATP-dep_N"/>
</dbReference>
<organism evidence="18">
    <name type="scientific">Ascaris suum</name>
    <name type="common">Pig roundworm</name>
    <name type="synonym">Ascaris lumbricoides</name>
    <dbReference type="NCBI Taxonomy" id="6253"/>
    <lineage>
        <taxon>Eukaryota</taxon>
        <taxon>Metazoa</taxon>
        <taxon>Ecdysozoa</taxon>
        <taxon>Nematoda</taxon>
        <taxon>Chromadorea</taxon>
        <taxon>Rhabditida</taxon>
        <taxon>Spirurina</taxon>
        <taxon>Ascaridomorpha</taxon>
        <taxon>Ascaridoidea</taxon>
        <taxon>Ascarididae</taxon>
        <taxon>Ascaris</taxon>
    </lineage>
</organism>
<evidence type="ECO:0000256" key="12">
    <source>
        <dbReference type="ARBA" id="ARBA00023204"/>
    </source>
</evidence>
<dbReference type="SMART" id="SM00292">
    <property type="entry name" value="BRCT"/>
    <property type="match status" value="2"/>
</dbReference>
<evidence type="ECO:0000259" key="16">
    <source>
        <dbReference type="PROSITE" id="PS50160"/>
    </source>
</evidence>
<dbReference type="SUPFAM" id="SSF52113">
    <property type="entry name" value="BRCT domain"/>
    <property type="match status" value="2"/>
</dbReference>
<dbReference type="GO" id="GO:0003677">
    <property type="term" value="F:DNA binding"/>
    <property type="evidence" value="ECO:0007669"/>
    <property type="project" value="InterPro"/>
</dbReference>
<name>F1KWC9_ASCSU</name>
<keyword evidence="7" id="KW-0547">Nucleotide-binding</keyword>
<dbReference type="PROSITE" id="PS50172">
    <property type="entry name" value="BRCT"/>
    <property type="match status" value="2"/>
</dbReference>
<dbReference type="Pfam" id="PF01068">
    <property type="entry name" value="DNA_ligase_A_M"/>
    <property type="match status" value="1"/>
</dbReference>
<evidence type="ECO:0000256" key="11">
    <source>
        <dbReference type="ARBA" id="ARBA00023172"/>
    </source>
</evidence>
<keyword evidence="9" id="KW-0067">ATP-binding</keyword>
<sequence>MGCKSFLASWPWTCKRPVLSLSGCLTEQTSSVDSRMETEESESGLDVSRRFKFATLCAFLDRIRHIPKNAAFARRRVFNSLITRWSTDANNESTTKPSFYPALRLIANAYDSRKFNMKSKKLIAKVCKSLLLPNETKKELLKTDSKSSMLAIAQLAREIADRNPSSRDATIFEVNESLDKIMDAELSENELNSLLRGCPSARELFWLMNILVRNVERCLGIASSTVVNWVHEKGNEIRKAGASLEKICQLAARGESSDDSDILFRMFEPMLLSRIKQGNNIYDKLVQYCGEPFYVELKFDGEHFMVHRGGVGQYRYYSRNQNDFSEGVGRSLNDRIEPFFAPTLDSCVLDTELLLWDIVDGKYVGKGRLASDGRVHDVKSLKGDGAVQACLAIFDVLFLNGRSLMDIPLERRKAILNDGSILCKQDNKAIFIADFDIVNNREQFIRIYEKAMKDGEEGIVVKKIDSVYKIGVRHMVNGWFKVKPFHLGDESLDLAVVGVDRGRNGFVESYVVAVIRDDKFFVVGKTSRGLDDTTRKRLNSKLEKDHGWLSGRVVPDWIHGASTTTDRATDYAHKDNIQVVEVRAAGIINGRLQFPSLRFYRDDKFVKDTDKYEDFLDYEKNLRSQSLVSVEKTSVDIRKRAAQRQVMDEYRVSPKKACVPLISTDLQGKQVCVLHGSAEVCAQRIREIIESFGGTYVANPRPETILVLTGDRKNLKTKAIIKSNKYNVISIDWVVRCANAKTLLPIDESEALHIVDESLLPVGVQNALVDSDDENEESFTVSDVQAMLDTIHTTNENSEADEEKLRNELLKNEKFFRFSNFVFFLDESIPSTSLQYTRSLLKMHAAKLSASMDEHVTHVVVDNRNNEPKSSMEGHRVTLVDMAWIEDALEL</sequence>
<evidence type="ECO:0000256" key="13">
    <source>
        <dbReference type="ARBA" id="ARBA00023242"/>
    </source>
</evidence>
<evidence type="ECO:0000313" key="18">
    <source>
        <dbReference type="EMBL" id="ADY42183.1"/>
    </source>
</evidence>
<evidence type="ECO:0000256" key="7">
    <source>
        <dbReference type="ARBA" id="ARBA00022741"/>
    </source>
</evidence>
<dbReference type="Gene3D" id="1.10.3260.10">
    <property type="entry name" value="DNA ligase, ATP-dependent, N-terminal domain"/>
    <property type="match status" value="1"/>
</dbReference>
<keyword evidence="10" id="KW-0460">Magnesium</keyword>
<evidence type="ECO:0000256" key="1">
    <source>
        <dbReference type="ARBA" id="ARBA00001946"/>
    </source>
</evidence>
<dbReference type="SUPFAM" id="SSF56091">
    <property type="entry name" value="DNA ligase/mRNA capping enzyme, catalytic domain"/>
    <property type="match status" value="1"/>
</dbReference>
<evidence type="ECO:0000256" key="6">
    <source>
        <dbReference type="ARBA" id="ARBA00022737"/>
    </source>
</evidence>
<dbReference type="GO" id="GO:0046872">
    <property type="term" value="F:metal ion binding"/>
    <property type="evidence" value="ECO:0007669"/>
    <property type="project" value="UniProtKB-KW"/>
</dbReference>
<feature type="domain" description="BRCT" evidence="17">
    <location>
        <begin position="661"/>
        <end position="751"/>
    </location>
</feature>
<dbReference type="PROSITE" id="PS50160">
    <property type="entry name" value="DNA_LIGASE_A3"/>
    <property type="match status" value="1"/>
</dbReference>
<evidence type="ECO:0000256" key="9">
    <source>
        <dbReference type="ARBA" id="ARBA00022840"/>
    </source>
</evidence>
<dbReference type="InterPro" id="IPR012310">
    <property type="entry name" value="DNA_ligase_ATP-dep_cent"/>
</dbReference>
<dbReference type="GO" id="GO:0032807">
    <property type="term" value="C:DNA ligase IV complex"/>
    <property type="evidence" value="ECO:0007669"/>
    <property type="project" value="TreeGrafter"/>
</dbReference>
<dbReference type="CDD" id="cd07903">
    <property type="entry name" value="Adenylation_DNA_ligase_IV"/>
    <property type="match status" value="1"/>
</dbReference>
<dbReference type="Pfam" id="PF04679">
    <property type="entry name" value="DNA_ligase_A_C"/>
    <property type="match status" value="1"/>
</dbReference>
<dbReference type="PANTHER" id="PTHR45997">
    <property type="entry name" value="DNA LIGASE 4"/>
    <property type="match status" value="1"/>
</dbReference>
<dbReference type="InterPro" id="IPR036599">
    <property type="entry name" value="DNA_ligase_N_sf"/>
</dbReference>
<evidence type="ECO:0000256" key="5">
    <source>
        <dbReference type="ARBA" id="ARBA00022723"/>
    </source>
</evidence>
<dbReference type="GO" id="GO:0006310">
    <property type="term" value="P:DNA recombination"/>
    <property type="evidence" value="ECO:0007669"/>
    <property type="project" value="UniProtKB-KW"/>
</dbReference>
<feature type="domain" description="BRCT" evidence="17">
    <location>
        <begin position="818"/>
        <end position="891"/>
    </location>
</feature>
<dbReference type="InterPro" id="IPR001357">
    <property type="entry name" value="BRCT_dom"/>
</dbReference>
<dbReference type="GO" id="GO:0006297">
    <property type="term" value="P:nucleotide-excision repair, DNA gap filling"/>
    <property type="evidence" value="ECO:0007669"/>
    <property type="project" value="TreeGrafter"/>
</dbReference>
<dbReference type="GO" id="GO:0005958">
    <property type="term" value="C:DNA-dependent protein kinase-DNA ligase 4 complex"/>
    <property type="evidence" value="ECO:0007669"/>
    <property type="project" value="TreeGrafter"/>
</dbReference>
<keyword evidence="8" id="KW-0227">DNA damage</keyword>
<dbReference type="InterPro" id="IPR029710">
    <property type="entry name" value="LIG4"/>
</dbReference>
<keyword evidence="11" id="KW-0233">DNA recombination</keyword>
<keyword evidence="5" id="KW-0479">Metal-binding</keyword>
<comment type="subcellular location">
    <subcellularLocation>
        <location evidence="2">Nucleus</location>
    </subcellularLocation>
</comment>
<evidence type="ECO:0000256" key="14">
    <source>
        <dbReference type="ARBA" id="ARBA00030676"/>
    </source>
</evidence>
<comment type="similarity">
    <text evidence="3">Belongs to the ATP-dependent DNA ligase family.</text>
</comment>
<dbReference type="InterPro" id="IPR012340">
    <property type="entry name" value="NA-bd_OB-fold"/>
</dbReference>
<dbReference type="InterPro" id="IPR036420">
    <property type="entry name" value="BRCT_dom_sf"/>
</dbReference>
<reference evidence="18" key="1">
    <citation type="journal article" date="2011" name="Genome Res.">
        <title>Deep small RNA sequencing from the nematode Ascaris reveals conservation, functional diversification, and novel developmental profiles.</title>
        <authorList>
            <person name="Wang J."/>
            <person name="Czech B."/>
            <person name="Crunk A."/>
            <person name="Wallace A."/>
            <person name="Mitreva M."/>
            <person name="Hannon G.J."/>
            <person name="Davis R.E."/>
        </authorList>
    </citation>
    <scope>NUCLEOTIDE SEQUENCE</scope>
</reference>
<dbReference type="EMBL" id="JI166983">
    <property type="protein sequence ID" value="ADY42183.1"/>
    <property type="molecule type" value="mRNA"/>
</dbReference>
<dbReference type="GO" id="GO:0003910">
    <property type="term" value="F:DNA ligase (ATP) activity"/>
    <property type="evidence" value="ECO:0007669"/>
    <property type="project" value="InterPro"/>
</dbReference>
<dbReference type="Gene3D" id="3.30.470.30">
    <property type="entry name" value="DNA ligase/mRNA capping enzyme"/>
    <property type="match status" value="1"/>
</dbReference>
<dbReference type="Pfam" id="PF00533">
    <property type="entry name" value="BRCT"/>
    <property type="match status" value="2"/>
</dbReference>
<accession>F1KWC9</accession>
<evidence type="ECO:0000256" key="10">
    <source>
        <dbReference type="ARBA" id="ARBA00022842"/>
    </source>
</evidence>
<evidence type="ECO:0000256" key="15">
    <source>
        <dbReference type="ARBA" id="ARBA00031942"/>
    </source>
</evidence>
<feature type="non-terminal residue" evidence="18">
    <location>
        <position position="891"/>
    </location>
</feature>
<dbReference type="GO" id="GO:0005524">
    <property type="term" value="F:ATP binding"/>
    <property type="evidence" value="ECO:0007669"/>
    <property type="project" value="UniProtKB-KW"/>
</dbReference>
<dbReference type="InterPro" id="IPR044125">
    <property type="entry name" value="Adenylation_DNA_ligase_IV"/>
</dbReference>
<comment type="cofactor">
    <cofactor evidence="1">
        <name>Mg(2+)</name>
        <dbReference type="ChEBI" id="CHEBI:18420"/>
    </cofactor>
</comment>
<dbReference type="SUPFAM" id="SSF50249">
    <property type="entry name" value="Nucleic acid-binding proteins"/>
    <property type="match status" value="1"/>
</dbReference>
<dbReference type="Gene3D" id="2.40.50.140">
    <property type="entry name" value="Nucleic acid-binding proteins"/>
    <property type="match status" value="1"/>
</dbReference>
<evidence type="ECO:0000256" key="3">
    <source>
        <dbReference type="ARBA" id="ARBA00007572"/>
    </source>
</evidence>
<dbReference type="AlphaFoldDB" id="F1KWC9"/>
<feature type="domain" description="ATP-dependent DNA ligase family profile" evidence="16">
    <location>
        <begin position="382"/>
        <end position="517"/>
    </location>
</feature>
<dbReference type="GO" id="GO:0006303">
    <property type="term" value="P:double-strand break repair via nonhomologous end joining"/>
    <property type="evidence" value="ECO:0007669"/>
    <property type="project" value="TreeGrafter"/>
</dbReference>
<keyword evidence="6" id="KW-0677">Repeat</keyword>
<dbReference type="PANTHER" id="PTHR45997:SF1">
    <property type="entry name" value="DNA LIGASE 4"/>
    <property type="match status" value="1"/>
</dbReference>
<dbReference type="InterPro" id="IPR012309">
    <property type="entry name" value="DNA_ligase_ATP-dep_C"/>
</dbReference>
<keyword evidence="12" id="KW-0234">DNA repair</keyword>
<proteinExistence type="evidence at transcript level"/>
<dbReference type="Pfam" id="PF04675">
    <property type="entry name" value="DNA_ligase_A_N"/>
    <property type="match status" value="1"/>
</dbReference>
<evidence type="ECO:0000256" key="2">
    <source>
        <dbReference type="ARBA" id="ARBA00004123"/>
    </source>
</evidence>
<evidence type="ECO:0000256" key="4">
    <source>
        <dbReference type="ARBA" id="ARBA00022598"/>
    </source>
</evidence>
<protein>
    <recommendedName>
        <fullName evidence="15">DNA ligase IV</fullName>
    </recommendedName>
    <alternativeName>
        <fullName evidence="14">Polydeoxyribonucleotide synthase [ATP] 4</fullName>
    </alternativeName>
</protein>
<keyword evidence="4 18" id="KW-0436">Ligase</keyword>
<evidence type="ECO:0000256" key="8">
    <source>
        <dbReference type="ARBA" id="ARBA00022763"/>
    </source>
</evidence>
<dbReference type="Gene3D" id="3.40.50.10190">
    <property type="entry name" value="BRCT domain"/>
    <property type="match status" value="2"/>
</dbReference>
<keyword evidence="13" id="KW-0539">Nucleus</keyword>
<evidence type="ECO:0000259" key="17">
    <source>
        <dbReference type="PROSITE" id="PS50172"/>
    </source>
</evidence>